<comment type="caution">
    <text evidence="1">The sequence shown here is derived from an EMBL/GenBank/DDBJ whole genome shotgun (WGS) entry which is preliminary data.</text>
</comment>
<keyword evidence="2" id="KW-1185">Reference proteome</keyword>
<dbReference type="AlphaFoldDB" id="A0A502E952"/>
<name>A0A502E952_9MYCO</name>
<dbReference type="Proteomes" id="UP000320095">
    <property type="component" value="Unassembled WGS sequence"/>
</dbReference>
<dbReference type="EMBL" id="RCZG01000004">
    <property type="protein sequence ID" value="TPG34225.1"/>
    <property type="molecule type" value="Genomic_DNA"/>
</dbReference>
<reference evidence="1 2" key="1">
    <citation type="journal article" date="2019" name="Environ. Microbiol.">
        <title>Species interactions and distinct microbial communities in high Arctic permafrost affected cryosols are associated with the CH4 and CO2 gas fluxes.</title>
        <authorList>
            <person name="Altshuler I."/>
            <person name="Hamel J."/>
            <person name="Turney S."/>
            <person name="Magnuson E."/>
            <person name="Levesque R."/>
            <person name="Greer C."/>
            <person name="Whyte L.G."/>
        </authorList>
    </citation>
    <scope>NUCLEOTIDE SEQUENCE [LARGE SCALE GENOMIC DNA]</scope>
    <source>
        <strain evidence="1 2">S5.20</strain>
    </source>
</reference>
<gene>
    <name evidence="1" type="ORF">EAH80_11545</name>
</gene>
<sequence>MPTRDAILLSALEVTRRSSRSAPVASPAVDVTAATAAASTATTQTPPFFPGADWLWNPIASNPAIAANSATWVSYLSAAGTQHVANLNDFGVTLISASNITASTPRYRVTFTKKWGANPFGSYTVPIPVGTQVPPGSDGQIAILDPKTGNVFGIWQAKYNSKKQTWSGSWGGVTPINGNGIDTSGSTTATGIARYAGVITTAEFSAAVAANTGINHALVVSTNIAGAGFVGPAIKSDGSNIAGVAVPMPEGYRIQLDPSINVDAIPGLTPAERVIAKTLQTYGAYVVDQGGAALAVFFQRVPGATSSKPGTEYASAGLAWDYADMSNIPWSQLRVLAA</sequence>
<protein>
    <submittedName>
        <fullName evidence="1">Uncharacterized protein</fullName>
    </submittedName>
</protein>
<accession>A0A502E952</accession>
<proteinExistence type="predicted"/>
<evidence type="ECO:0000313" key="1">
    <source>
        <dbReference type="EMBL" id="TPG34225.1"/>
    </source>
</evidence>
<organism evidence="1 2">
    <name type="scientific">Mycolicibacterium hodleri</name>
    <dbReference type="NCBI Taxonomy" id="49897"/>
    <lineage>
        <taxon>Bacteria</taxon>
        <taxon>Bacillati</taxon>
        <taxon>Actinomycetota</taxon>
        <taxon>Actinomycetes</taxon>
        <taxon>Mycobacteriales</taxon>
        <taxon>Mycobacteriaceae</taxon>
        <taxon>Mycolicibacterium</taxon>
    </lineage>
</organism>
<evidence type="ECO:0000313" key="2">
    <source>
        <dbReference type="Proteomes" id="UP000320095"/>
    </source>
</evidence>